<evidence type="ECO:0000256" key="2">
    <source>
        <dbReference type="SAM" id="Phobius"/>
    </source>
</evidence>
<dbReference type="AlphaFoldDB" id="A0A3L6ERP5"/>
<keyword evidence="2" id="KW-0812">Transmembrane</keyword>
<feature type="compositionally biased region" description="Low complexity" evidence="1">
    <location>
        <begin position="178"/>
        <end position="191"/>
    </location>
</feature>
<dbReference type="EMBL" id="NCVQ01000006">
    <property type="protein sequence ID" value="PWZ23515.1"/>
    <property type="molecule type" value="Genomic_DNA"/>
</dbReference>
<dbReference type="ExpressionAtlas" id="A0A3L6ERP5">
    <property type="expression patterns" value="baseline and differential"/>
</dbReference>
<organism evidence="3 4">
    <name type="scientific">Zea mays</name>
    <name type="common">Maize</name>
    <dbReference type="NCBI Taxonomy" id="4577"/>
    <lineage>
        <taxon>Eukaryota</taxon>
        <taxon>Viridiplantae</taxon>
        <taxon>Streptophyta</taxon>
        <taxon>Embryophyta</taxon>
        <taxon>Tracheophyta</taxon>
        <taxon>Spermatophyta</taxon>
        <taxon>Magnoliopsida</taxon>
        <taxon>Liliopsida</taxon>
        <taxon>Poales</taxon>
        <taxon>Poaceae</taxon>
        <taxon>PACMAD clade</taxon>
        <taxon>Panicoideae</taxon>
        <taxon>Andropogonodae</taxon>
        <taxon>Andropogoneae</taxon>
        <taxon>Tripsacinae</taxon>
        <taxon>Zea</taxon>
    </lineage>
</organism>
<evidence type="ECO:0000256" key="1">
    <source>
        <dbReference type="SAM" id="MobiDB-lite"/>
    </source>
</evidence>
<dbReference type="InterPro" id="IPR045883">
    <property type="entry name" value="At4g13530-like"/>
</dbReference>
<comment type="caution">
    <text evidence="3">The sequence shown here is derived from an EMBL/GenBank/DDBJ whole genome shotgun (WGS) entry which is preliminary data.</text>
</comment>
<proteinExistence type="predicted"/>
<dbReference type="PANTHER" id="PTHR33646:SF22">
    <property type="entry name" value="OS02G0558500 PROTEIN"/>
    <property type="match status" value="1"/>
</dbReference>
<evidence type="ECO:0000313" key="4">
    <source>
        <dbReference type="Proteomes" id="UP000251960"/>
    </source>
</evidence>
<name>A0A3L6ERP5_MAIZE</name>
<feature type="transmembrane region" description="Helical" evidence="2">
    <location>
        <begin position="280"/>
        <end position="297"/>
    </location>
</feature>
<accession>A0A3L6ERP5</accession>
<sequence length="323" mass="34387">MAMEDDASKISDWEVLSATSSRGGGDDDEVLTVSGRGGDVVLLDHFVLILDPAASCPGDGEGSWSDDRGAWQGLELLDGFDPIPEASFDLAVGVRSQQLLISAVDDAREEGSIVQATVARGATRSAEGNQEDVVEVEIEQESSSVISRGALCPVLQVAAHHGVEETLDSEAVTPTGASLQSQVSESSLVQLDDGGIGAGEERSCLEDAVSSDEIHGEQEEQEQGSNANAAIGCDEPDGEAKDDALPLAHTPGTEEGEKQFVAWWRLPFKLMHYNAWKVKPVWSFSVAAALLGLVVLGRKMYRMKHKASGLPQIKIVFDDKDNT</sequence>
<keyword evidence="2" id="KW-1133">Transmembrane helix</keyword>
<gene>
    <name evidence="3" type="ORF">Zm00014a_022169</name>
</gene>
<reference evidence="3 4" key="1">
    <citation type="journal article" date="2018" name="Nat. Genet.">
        <title>Extensive intraspecific gene order and gene structural variations between Mo17 and other maize genomes.</title>
        <authorList>
            <person name="Sun S."/>
            <person name="Zhou Y."/>
            <person name="Chen J."/>
            <person name="Shi J."/>
            <person name="Zhao H."/>
            <person name="Zhao H."/>
            <person name="Song W."/>
            <person name="Zhang M."/>
            <person name="Cui Y."/>
            <person name="Dong X."/>
            <person name="Liu H."/>
            <person name="Ma X."/>
            <person name="Jiao Y."/>
            <person name="Wang B."/>
            <person name="Wei X."/>
            <person name="Stein J.C."/>
            <person name="Glaubitz J.C."/>
            <person name="Lu F."/>
            <person name="Yu G."/>
            <person name="Liang C."/>
            <person name="Fengler K."/>
            <person name="Li B."/>
            <person name="Rafalski A."/>
            <person name="Schnable P.S."/>
            <person name="Ware D.H."/>
            <person name="Buckler E.S."/>
            <person name="Lai J."/>
        </authorList>
    </citation>
    <scope>NUCLEOTIDE SEQUENCE [LARGE SCALE GENOMIC DNA]</scope>
    <source>
        <strain evidence="4">cv. Missouri 17</strain>
        <tissue evidence="3">Seedling</tissue>
    </source>
</reference>
<protein>
    <submittedName>
        <fullName evidence="3">Uncharacterized protein</fullName>
    </submittedName>
</protein>
<dbReference type="PANTHER" id="PTHR33646">
    <property type="entry name" value="GB|AAF00631.1"/>
    <property type="match status" value="1"/>
</dbReference>
<feature type="region of interest" description="Disordered" evidence="1">
    <location>
        <begin position="170"/>
        <end position="244"/>
    </location>
</feature>
<keyword evidence="2" id="KW-0472">Membrane</keyword>
<dbReference type="Proteomes" id="UP000251960">
    <property type="component" value="Chromosome 5"/>
</dbReference>
<evidence type="ECO:0000313" key="3">
    <source>
        <dbReference type="EMBL" id="PWZ23515.1"/>
    </source>
</evidence>